<comment type="caution">
    <text evidence="26">The sequence shown here is derived from an EMBL/GenBank/DDBJ whole genome shotgun (WGS) entry which is preliminary data.</text>
</comment>
<protein>
    <recommendedName>
        <fullName evidence="20">GMP reductase</fullName>
        <shortName evidence="20">GMPR</shortName>
        <ecNumber evidence="20">1.7.1.7</ecNumber>
    </recommendedName>
    <alternativeName>
        <fullName evidence="20">Guanosine 5'-monophosphate oxidoreductase</fullName>
        <shortName evidence="20">Guanosine monophosphate reductase</shortName>
    </alternativeName>
</protein>
<dbReference type="GO" id="GO:0006629">
    <property type="term" value="P:lipid metabolic process"/>
    <property type="evidence" value="ECO:0007669"/>
    <property type="project" value="UniProtKB-KW"/>
</dbReference>
<evidence type="ECO:0000256" key="9">
    <source>
        <dbReference type="ARBA" id="ARBA00022729"/>
    </source>
</evidence>
<dbReference type="InterPro" id="IPR001093">
    <property type="entry name" value="IMP_DH_GMPRt"/>
</dbReference>
<evidence type="ECO:0000256" key="18">
    <source>
        <dbReference type="ARBA" id="ARBA00048616"/>
    </source>
</evidence>
<feature type="chain" id="PRO_5041964585" description="GMP reductase" evidence="22">
    <location>
        <begin position="21"/>
        <end position="1308"/>
    </location>
</feature>
<keyword evidence="9 22" id="KW-0732">Signal</keyword>
<keyword evidence="10" id="KW-0378">Hydrolase</keyword>
<dbReference type="GO" id="GO:0003920">
    <property type="term" value="F:GMP reductase activity"/>
    <property type="evidence" value="ECO:0007669"/>
    <property type="project" value="UniProtKB-UniRule"/>
</dbReference>
<dbReference type="Pfam" id="PF01120">
    <property type="entry name" value="Alpha_L_fucos"/>
    <property type="match status" value="2"/>
</dbReference>
<accession>A0AAD8ZT74</accession>
<feature type="binding site" description="in other chain" evidence="20">
    <location>
        <position position="1232"/>
    </location>
    <ligand>
        <name>NADP(+)</name>
        <dbReference type="ChEBI" id="CHEBI:58349"/>
        <note>ligand shared between two neighboring subunits</note>
    </ligand>
</feature>
<feature type="binding site" description="in other chain" evidence="20">
    <location>
        <position position="1041"/>
    </location>
    <ligand>
        <name>NADP(+)</name>
        <dbReference type="ChEBI" id="CHEBI:58349"/>
        <note>ligand shared between two neighboring subunits</note>
    </ligand>
</feature>
<dbReference type="NCBIfam" id="NF003470">
    <property type="entry name" value="PRK05096.1"/>
    <property type="match status" value="1"/>
</dbReference>
<feature type="binding site" evidence="20">
    <location>
        <begin position="1277"/>
        <end position="1280"/>
    </location>
    <ligand>
        <name>NADP(+)</name>
        <dbReference type="ChEBI" id="CHEBI:58349"/>
        <note>ligand shared between two neighboring subunits</note>
    </ligand>
</feature>
<evidence type="ECO:0000256" key="17">
    <source>
        <dbReference type="ARBA" id="ARBA00023295"/>
    </source>
</evidence>
<evidence type="ECO:0000256" key="2">
    <source>
        <dbReference type="ARBA" id="ARBA00000419"/>
    </source>
</evidence>
<keyword evidence="14" id="KW-0443">Lipid metabolism</keyword>
<dbReference type="InterPro" id="IPR017853">
    <property type="entry name" value="GH"/>
</dbReference>
<evidence type="ECO:0000256" key="1">
    <source>
        <dbReference type="ARBA" id="ARBA00000321"/>
    </source>
</evidence>
<dbReference type="InterPro" id="IPR016286">
    <property type="entry name" value="FUC_metazoa-typ"/>
</dbReference>
<dbReference type="GO" id="GO:0006144">
    <property type="term" value="P:purine nucleobase metabolic process"/>
    <property type="evidence" value="ECO:0007669"/>
    <property type="project" value="UniProtKB-KW"/>
</dbReference>
<evidence type="ECO:0000313" key="27">
    <source>
        <dbReference type="Proteomes" id="UP001239994"/>
    </source>
</evidence>
<feature type="domain" description="IMP dehydrogenase/GMP reductase" evidence="23">
    <location>
        <begin position="973"/>
        <end position="1303"/>
    </location>
</feature>
<evidence type="ECO:0000256" key="4">
    <source>
        <dbReference type="ARBA" id="ARBA00004371"/>
    </source>
</evidence>
<evidence type="ECO:0000256" key="15">
    <source>
        <dbReference type="ARBA" id="ARBA00023180"/>
    </source>
</evidence>
<proteinExistence type="inferred from homology"/>
<dbReference type="InterPro" id="IPR057739">
    <property type="entry name" value="Glyco_hydro_29_N"/>
</dbReference>
<feature type="binding site" evidence="20">
    <location>
        <begin position="1231"/>
        <end position="1233"/>
    </location>
    <ligand>
        <name>GMP</name>
        <dbReference type="ChEBI" id="CHEBI:58115"/>
    </ligand>
</feature>
<keyword evidence="16" id="KW-0458">Lysosome</keyword>
<evidence type="ECO:0000256" key="7">
    <source>
        <dbReference type="ARBA" id="ARBA00022631"/>
    </source>
</evidence>
<evidence type="ECO:0000259" key="24">
    <source>
        <dbReference type="Pfam" id="PF01120"/>
    </source>
</evidence>
<feature type="domain" description="Glycoside hydrolase family 29 N-terminal" evidence="24">
    <location>
        <begin position="23"/>
        <end position="364"/>
    </location>
</feature>
<dbReference type="InterPro" id="IPR013785">
    <property type="entry name" value="Aldolase_TIM"/>
</dbReference>
<dbReference type="InterPro" id="IPR018526">
    <property type="entry name" value="Glyco_hydro_29_CS"/>
</dbReference>
<dbReference type="SMART" id="SM00812">
    <property type="entry name" value="Alpha_L_fucos"/>
    <property type="match status" value="2"/>
</dbReference>
<dbReference type="InterPro" id="IPR013780">
    <property type="entry name" value="Glyco_hydro_b"/>
</dbReference>
<keyword evidence="11 20" id="KW-0521">NADP</keyword>
<feature type="binding site" evidence="20">
    <location>
        <position position="1152"/>
    </location>
    <ligand>
        <name>K(+)</name>
        <dbReference type="ChEBI" id="CHEBI:29103"/>
    </ligand>
</feature>
<dbReference type="Gene3D" id="3.20.20.70">
    <property type="entry name" value="Aldolase class I"/>
    <property type="match status" value="1"/>
</dbReference>
<dbReference type="InterPro" id="IPR000933">
    <property type="entry name" value="Glyco_hydro_29"/>
</dbReference>
<comment type="function">
    <text evidence="19">Catalyzes the irreversible NADPH-dependent deamination of GMP to IMP. It functions in the conversion of nucleobase, nucleoside and nucleotide derivatives of G to A nucleotides, and in maintaining the intracellular balance of A and G nucleotides. Plays a role in modulating cellular differentiation.</text>
</comment>
<evidence type="ECO:0000256" key="10">
    <source>
        <dbReference type="ARBA" id="ARBA00022801"/>
    </source>
</evidence>
<evidence type="ECO:0000256" key="5">
    <source>
        <dbReference type="ARBA" id="ARBA00007951"/>
    </source>
</evidence>
<dbReference type="SUPFAM" id="SSF51445">
    <property type="entry name" value="(Trans)glycosidases"/>
    <property type="match status" value="2"/>
</dbReference>
<feature type="binding site" description="in other chain" evidence="20">
    <location>
        <begin position="1092"/>
        <end position="1094"/>
    </location>
    <ligand>
        <name>NADP(+)</name>
        <dbReference type="ChEBI" id="CHEBI:58349"/>
        <note>ligand shared between two neighboring subunits</note>
    </ligand>
</feature>
<dbReference type="FunFam" id="3.20.20.70:FF:000012">
    <property type="entry name" value="GMP reductase"/>
    <property type="match status" value="1"/>
</dbReference>
<dbReference type="Gene3D" id="2.60.40.1180">
    <property type="entry name" value="Golgi alpha-mannosidase II"/>
    <property type="match status" value="2"/>
</dbReference>
<dbReference type="CDD" id="cd00381">
    <property type="entry name" value="IMPDH"/>
    <property type="match status" value="1"/>
</dbReference>
<dbReference type="GO" id="GO:0004560">
    <property type="term" value="F:alpha-L-fucosidase activity"/>
    <property type="evidence" value="ECO:0007669"/>
    <property type="project" value="InterPro"/>
</dbReference>
<feature type="binding site" evidence="20">
    <location>
        <begin position="989"/>
        <end position="990"/>
    </location>
    <ligand>
        <name>NADP(+)</name>
        <dbReference type="ChEBI" id="CHEBI:58349"/>
        <note>ligand shared between two neighboring subunits</note>
    </ligand>
</feature>
<feature type="binding site" description="in other chain" evidence="20">
    <location>
        <begin position="1143"/>
        <end position="1144"/>
    </location>
    <ligand>
        <name>NADP(+)</name>
        <dbReference type="ChEBI" id="CHEBI:58349"/>
        <note>ligand shared between two neighboring subunits</note>
    </ligand>
</feature>
<evidence type="ECO:0000256" key="3">
    <source>
        <dbReference type="ARBA" id="ARBA00004071"/>
    </source>
</evidence>
<dbReference type="EC" id="1.7.1.7" evidence="20"/>
<dbReference type="PROSITE" id="PS00487">
    <property type="entry name" value="IMP_DH_GMP_RED"/>
    <property type="match status" value="1"/>
</dbReference>
<gene>
    <name evidence="20" type="primary">GMPR</name>
    <name evidence="26" type="ORF">P4O66_019349</name>
</gene>
<evidence type="ECO:0000256" key="16">
    <source>
        <dbReference type="ARBA" id="ARBA00023228"/>
    </source>
</evidence>
<comment type="catalytic activity">
    <reaction evidence="2">
        <text>a neolactoside IV(2)-alpha-Fuc-nLc4Cer(d18:0) + H2O = a neolactoside nLc4Cer(d18:0) + L-fucose</text>
        <dbReference type="Rhea" id="RHEA:49308"/>
        <dbReference type="ChEBI" id="CHEBI:2181"/>
        <dbReference type="ChEBI" id="CHEBI:15377"/>
        <dbReference type="ChEBI" id="CHEBI:91119"/>
        <dbReference type="ChEBI" id="CHEBI:91121"/>
    </reaction>
    <physiologicalReaction direction="left-to-right" evidence="2">
        <dbReference type="Rhea" id="RHEA:49309"/>
    </physiologicalReaction>
</comment>
<comment type="similarity">
    <text evidence="5">Belongs to the glycosyl hydrolase 29 family.</text>
</comment>
<keyword evidence="27" id="KW-1185">Reference proteome</keyword>
<keyword evidence="15" id="KW-0325">Glycoprotein</keyword>
<evidence type="ECO:0000259" key="23">
    <source>
        <dbReference type="Pfam" id="PF00478"/>
    </source>
</evidence>
<dbReference type="PRINTS" id="PR00741">
    <property type="entry name" value="GLHYDRLASE29"/>
</dbReference>
<organism evidence="26 27">
    <name type="scientific">Electrophorus voltai</name>
    <dbReference type="NCBI Taxonomy" id="2609070"/>
    <lineage>
        <taxon>Eukaryota</taxon>
        <taxon>Metazoa</taxon>
        <taxon>Chordata</taxon>
        <taxon>Craniata</taxon>
        <taxon>Vertebrata</taxon>
        <taxon>Euteleostomi</taxon>
        <taxon>Actinopterygii</taxon>
        <taxon>Neopterygii</taxon>
        <taxon>Teleostei</taxon>
        <taxon>Ostariophysi</taxon>
        <taxon>Gymnotiformes</taxon>
        <taxon>Gymnotoidei</taxon>
        <taxon>Gymnotidae</taxon>
        <taxon>Electrophorus</taxon>
    </lineage>
</organism>
<feature type="binding site" evidence="20">
    <location>
        <position position="1144"/>
    </location>
    <ligand>
        <name>K(+)</name>
        <dbReference type="ChEBI" id="CHEBI:29103"/>
    </ligand>
</feature>
<evidence type="ECO:0000313" key="26">
    <source>
        <dbReference type="EMBL" id="KAK1804988.1"/>
    </source>
</evidence>
<feature type="domain" description="Glycoside hydrolase family 29 N-terminal" evidence="24">
    <location>
        <begin position="535"/>
        <end position="872"/>
    </location>
</feature>
<feature type="domain" description="Alpha-L-fucosidase C-terminal" evidence="25">
    <location>
        <begin position="376"/>
        <end position="446"/>
    </location>
</feature>
<comment type="subcellular location">
    <subcellularLocation>
        <location evidence="4">Lysosome</location>
    </subcellularLocation>
</comment>
<dbReference type="SMART" id="SM01240">
    <property type="entry name" value="IMPDH"/>
    <property type="match status" value="1"/>
</dbReference>
<dbReference type="GO" id="GO:0046872">
    <property type="term" value="F:metal ion binding"/>
    <property type="evidence" value="ECO:0007669"/>
    <property type="project" value="UniProtKB-KW"/>
</dbReference>
<feature type="binding site" evidence="20">
    <location>
        <position position="1146"/>
    </location>
    <ligand>
        <name>K(+)</name>
        <dbReference type="ChEBI" id="CHEBI:29103"/>
    </ligand>
</feature>
<keyword evidence="7 20" id="KW-0659">Purine metabolism</keyword>
<name>A0AAD8ZT74_9TELE</name>
<keyword evidence="17" id="KW-0326">Glycosidase</keyword>
<evidence type="ECO:0000256" key="14">
    <source>
        <dbReference type="ARBA" id="ARBA00023098"/>
    </source>
</evidence>
<keyword evidence="12 20" id="KW-0630">Potassium</keyword>
<dbReference type="Pfam" id="PF16757">
    <property type="entry name" value="Fucosidase_C"/>
    <property type="match status" value="2"/>
</dbReference>
<dbReference type="EMBL" id="JAROKS010000003">
    <property type="protein sequence ID" value="KAK1804988.1"/>
    <property type="molecule type" value="Genomic_DNA"/>
</dbReference>
<dbReference type="GO" id="GO:0006163">
    <property type="term" value="P:purine nucleotide metabolic process"/>
    <property type="evidence" value="ECO:0007669"/>
    <property type="project" value="UniProtKB-UniRule"/>
</dbReference>
<feature type="binding site" evidence="20">
    <location>
        <begin position="1182"/>
        <end position="1184"/>
    </location>
    <ligand>
        <name>GMP</name>
        <dbReference type="ChEBI" id="CHEBI:58115"/>
    </ligand>
</feature>
<dbReference type="Gene3D" id="3.20.20.80">
    <property type="entry name" value="Glycosidases"/>
    <property type="match status" value="2"/>
</dbReference>
<comment type="catalytic activity">
    <reaction evidence="18 20 21">
        <text>IMP + NH4(+) + NADP(+) = GMP + NADPH + 2 H(+)</text>
        <dbReference type="Rhea" id="RHEA:17185"/>
        <dbReference type="ChEBI" id="CHEBI:15378"/>
        <dbReference type="ChEBI" id="CHEBI:28938"/>
        <dbReference type="ChEBI" id="CHEBI:57783"/>
        <dbReference type="ChEBI" id="CHEBI:58053"/>
        <dbReference type="ChEBI" id="CHEBI:58115"/>
        <dbReference type="ChEBI" id="CHEBI:58349"/>
        <dbReference type="EC" id="1.7.1.7"/>
    </reaction>
</comment>
<dbReference type="GO" id="GO:0006004">
    <property type="term" value="P:fucose metabolic process"/>
    <property type="evidence" value="ECO:0007669"/>
    <property type="project" value="InterPro"/>
</dbReference>
<dbReference type="InterPro" id="IPR015875">
    <property type="entry name" value="IMP_DH/GMP_Rdtase_CS"/>
</dbReference>
<dbReference type="GO" id="GO:0016139">
    <property type="term" value="P:glycoside catabolic process"/>
    <property type="evidence" value="ECO:0007669"/>
    <property type="project" value="TreeGrafter"/>
</dbReference>
<evidence type="ECO:0000256" key="6">
    <source>
        <dbReference type="ARBA" id="ARBA00011881"/>
    </source>
</evidence>
<evidence type="ECO:0000256" key="22">
    <source>
        <dbReference type="SAM" id="SignalP"/>
    </source>
</evidence>
<reference evidence="26" key="1">
    <citation type="submission" date="2023-03" db="EMBL/GenBank/DDBJ databases">
        <title>Electrophorus voltai genome.</title>
        <authorList>
            <person name="Bian C."/>
        </authorList>
    </citation>
    <scope>NUCLEOTIDE SEQUENCE</scope>
    <source>
        <strain evidence="26">CB-2022</strain>
        <tissue evidence="26">Muscle</tissue>
    </source>
</reference>
<evidence type="ECO:0000256" key="19">
    <source>
        <dbReference type="ARBA" id="ARBA00058902"/>
    </source>
</evidence>
<dbReference type="GO" id="GO:0005764">
    <property type="term" value="C:lysosome"/>
    <property type="evidence" value="ECO:0007669"/>
    <property type="project" value="UniProtKB-SubCell"/>
</dbReference>
<dbReference type="GO" id="GO:1902560">
    <property type="term" value="C:GMP reductase complex"/>
    <property type="evidence" value="ECO:0007669"/>
    <property type="project" value="InterPro"/>
</dbReference>
<comment type="function">
    <text evidence="3">Alpha-L-fucosidase is responsible for hydrolyzing the alpha-1,6-linked fucose joined to the reducing-end N-acetylglucosamine of the carbohydrate moieties of glycoproteins.</text>
</comment>
<keyword evidence="8 20" id="KW-0479">Metal-binding</keyword>
<comment type="catalytic activity">
    <reaction evidence="1">
        <text>a neolactoside IV(2)-alpha-Fuc-nLc4Cer(d18:1(4E)) + H2O = a neolactoside nLc4Cer(d18:1(4E)) + L-fucose</text>
        <dbReference type="Rhea" id="RHEA:48224"/>
        <dbReference type="ChEBI" id="CHEBI:2181"/>
        <dbReference type="ChEBI" id="CHEBI:15377"/>
        <dbReference type="ChEBI" id="CHEBI:17006"/>
        <dbReference type="ChEBI" id="CHEBI:28691"/>
    </reaction>
    <physiologicalReaction direction="left-to-right" evidence="1">
        <dbReference type="Rhea" id="RHEA:48225"/>
    </physiologicalReaction>
</comment>
<feature type="binding site" evidence="20">
    <location>
        <begin position="1249"/>
        <end position="1253"/>
    </location>
    <ligand>
        <name>GMP</name>
        <dbReference type="ChEBI" id="CHEBI:58115"/>
    </ligand>
</feature>
<dbReference type="PANTHER" id="PTHR10030:SF2">
    <property type="entry name" value="TISSUE ALPHA-L-FUCOSIDASE"/>
    <property type="match status" value="1"/>
</dbReference>
<dbReference type="HAMAP" id="MF_00596">
    <property type="entry name" value="GMP_reduct_type1"/>
    <property type="match status" value="1"/>
</dbReference>
<dbReference type="NCBIfam" id="TIGR01305">
    <property type="entry name" value="GMP_reduct_1"/>
    <property type="match status" value="1"/>
</dbReference>
<feature type="active site" description="Proton donor/acceptor" evidence="20">
    <location>
        <position position="1151"/>
    </location>
</feature>
<evidence type="ECO:0000256" key="11">
    <source>
        <dbReference type="ARBA" id="ARBA00022857"/>
    </source>
</evidence>
<dbReference type="Proteomes" id="UP001239994">
    <property type="component" value="Unassembled WGS sequence"/>
</dbReference>
<feature type="active site" description="Thioimidate intermediate" evidence="20">
    <location>
        <position position="1149"/>
    </location>
</feature>
<feature type="binding site" evidence="20">
    <location>
        <begin position="1205"/>
        <end position="1206"/>
    </location>
    <ligand>
        <name>GMP</name>
        <dbReference type="ChEBI" id="CHEBI:58115"/>
    </ligand>
</feature>
<evidence type="ECO:0000256" key="20">
    <source>
        <dbReference type="HAMAP-Rule" id="MF_03195"/>
    </source>
</evidence>
<evidence type="ECO:0000256" key="21">
    <source>
        <dbReference type="RuleBase" id="RU003929"/>
    </source>
</evidence>
<keyword evidence="13 20" id="KW-0560">Oxidoreductase</keyword>
<feature type="domain" description="Alpha-L-fucosidase C-terminal" evidence="25">
    <location>
        <begin position="884"/>
        <end position="955"/>
    </location>
</feature>
<dbReference type="InterPro" id="IPR005993">
    <property type="entry name" value="GMPR"/>
</dbReference>
<evidence type="ECO:0000256" key="8">
    <source>
        <dbReference type="ARBA" id="ARBA00022723"/>
    </source>
</evidence>
<dbReference type="Pfam" id="PF00478">
    <property type="entry name" value="IMPDH"/>
    <property type="match status" value="1"/>
</dbReference>
<evidence type="ECO:0000256" key="13">
    <source>
        <dbReference type="ARBA" id="ARBA00023002"/>
    </source>
</evidence>
<dbReference type="FunFam" id="3.20.20.80:FF:000027">
    <property type="entry name" value="Alpha-L-fucosidase"/>
    <property type="match status" value="2"/>
</dbReference>
<dbReference type="InterPro" id="IPR031919">
    <property type="entry name" value="Fucosidase_C"/>
</dbReference>
<evidence type="ECO:0000256" key="12">
    <source>
        <dbReference type="ARBA" id="ARBA00022958"/>
    </source>
</evidence>
<sequence>MGIRQSKLLTLLLLCTHLSAFGGRYTPDWKSLDARPLPDWYDEAKFGIFIHWGAFSVPAFGSEWFWWNWQGAKNPAYLLFMAKNYPPGFTYAEFAPQFNAQFFDPNEWAEILEASGAKYVVLTSKHHEGFTNWGSPTSWNWNSVDNGPHRDIVGELAMAVRKKRRVCYCLYLSLHYGLYHSLYEWFNPLYLNDKKSGFKTQGFVYYKVMPELYDLVTRYKPELIWSDGDWEAPDTYWNSTEFLAWLYNDSPVKDTVVVNDRWGAGCYCKHGGYYNCADKYTPSELPNHKWEKCNSVDTLSWGYRRNMRLSDLMDLPTIIKDFVNTVTFGGNYLLNIGPTADGMIPDVFEERLREIGAWLKVNGEAIYATKPWRVQIENGTVPVWYTSKNTTVYAIFLSNPMQDSFQLFSPITSEKTVVTLLGSPQALKWTPLHSSGLTVLLPDLPVTPAGACDQMKQFVDVLLHQGANPNREELVPHLAHSLGNSGMAGQVEEGFRHRGSCSMELQSEWDMVDAVMEMTQHRTLLLCIVLYVSASGAQYTPDWKSLDARPLPNWYDEAKFGIFIHWGVFSVPAFGKYSEWFWWYWQGTKDQARVLFMDKNYPPGFRYAEFAPMFNAQFFDPDGWAEILEASGAKYVVFTSKHHEGFTNWRSPTSWNWNSVDNGPHRDIVGDLATAIQNKSSIHFGLYHSLYEWFNPVYLNDKKSGFKTQDFVYFKAMPELYDLVTRYKPELIWSDGDWEAPDTYWNSTEFLAWLYNDSPVKDTVVVNDRWGAGCYCKHGGYYNCADKYTPSELPNHKWEKCNSVDTLSWGYRRNMRLSDLMDLPTIIKDFVNTVTFGGNYLLNIGPTADGMIPDVFEERLREIGAWLKVNGEAIYATKPWRVQIENGTVPVWYTSKNTTVYAIFLSNPMQDSFQLFSPITSERTVVTLLGSPQALKWTPLHSSGLTVLLPDLPVTPAGAWPTAMPRVDADLKLDFKDVLFRPKRSSLKSRSEVDLQRTFTFRNSKQTYNGIPVIAANMDTTGTFEMAQVLSKHTLFTAIHKHYSLEEWKTFATSHPECLENVAASSGSGMADFEKLCSILEAIPLLKYICLDVANGYSEHFVEFVKQVREKFPNHTIMAGNVVTGEMVEELILTGADIIKVGIGPGSVCTTRIKTGVGYPQLSAVIECADSAHGLKGHIISDGGCSCPGDVAKAFGAGADFVMLGGMLAGHDQCTGDIIEKDGKKFKLFYGMSSDTAMKKYVGGVAEYRASEGRTVQVPYKGDVENTIRDILGGLRSTCTYVGAAKLKELSRRTTFIRVTQQSSQMFN</sequence>
<comment type="similarity">
    <text evidence="20">Belongs to the IMPDH/GMPR family. GuaC type 1 subfamily.</text>
</comment>
<dbReference type="PANTHER" id="PTHR10030">
    <property type="entry name" value="ALPHA-L-FUCOSIDASE"/>
    <property type="match status" value="1"/>
</dbReference>
<feature type="signal peptide" evidence="22">
    <location>
        <begin position="1"/>
        <end position="20"/>
    </location>
</feature>
<dbReference type="PROSITE" id="PS00385">
    <property type="entry name" value="ALPHA_L_FUCOSIDASE"/>
    <property type="match status" value="2"/>
</dbReference>
<evidence type="ECO:0000259" key="25">
    <source>
        <dbReference type="Pfam" id="PF16757"/>
    </source>
</evidence>
<dbReference type="SUPFAM" id="SSF51412">
    <property type="entry name" value="Inosine monophosphate dehydrogenase (IMPDH)"/>
    <property type="match status" value="1"/>
</dbReference>
<feature type="binding site" description="in other chain" evidence="20">
    <location>
        <begin position="1248"/>
        <end position="1249"/>
    </location>
    <ligand>
        <name>NADP(+)</name>
        <dbReference type="ChEBI" id="CHEBI:58349"/>
        <note>ligand shared between two neighboring subunits</note>
    </ligand>
</feature>
<feature type="binding site" evidence="20">
    <location>
        <position position="1149"/>
    </location>
    <ligand>
        <name>K(+)</name>
        <dbReference type="ChEBI" id="CHEBI:29103"/>
    </ligand>
</feature>
<comment type="subunit">
    <text evidence="6 20">Homotetramer.</text>
</comment>